<feature type="transmembrane region" description="Helical" evidence="6">
    <location>
        <begin position="81"/>
        <end position="103"/>
    </location>
</feature>
<protein>
    <submittedName>
        <fullName evidence="8">MFS transporter</fullName>
    </submittedName>
</protein>
<feature type="transmembrane region" description="Helical" evidence="6">
    <location>
        <begin position="48"/>
        <end position="69"/>
    </location>
</feature>
<dbReference type="OrthoDB" id="7841035at2"/>
<dbReference type="InterPro" id="IPR036259">
    <property type="entry name" value="MFS_trans_sf"/>
</dbReference>
<feature type="transmembrane region" description="Helical" evidence="6">
    <location>
        <begin position="137"/>
        <end position="160"/>
    </location>
</feature>
<feature type="transmembrane region" description="Helical" evidence="6">
    <location>
        <begin position="207"/>
        <end position="230"/>
    </location>
</feature>
<dbReference type="GO" id="GO:0005886">
    <property type="term" value="C:plasma membrane"/>
    <property type="evidence" value="ECO:0007669"/>
    <property type="project" value="UniProtKB-SubCell"/>
</dbReference>
<dbReference type="PANTHER" id="PTHR43124">
    <property type="entry name" value="PURINE EFFLUX PUMP PBUE"/>
    <property type="match status" value="1"/>
</dbReference>
<feature type="transmembrane region" description="Helical" evidence="6">
    <location>
        <begin position="272"/>
        <end position="289"/>
    </location>
</feature>
<evidence type="ECO:0000256" key="2">
    <source>
        <dbReference type="ARBA" id="ARBA00022475"/>
    </source>
</evidence>
<evidence type="ECO:0000256" key="5">
    <source>
        <dbReference type="ARBA" id="ARBA00023136"/>
    </source>
</evidence>
<feature type="transmembrane region" description="Helical" evidence="6">
    <location>
        <begin position="242"/>
        <end position="265"/>
    </location>
</feature>
<feature type="transmembrane region" description="Helical" evidence="6">
    <location>
        <begin position="332"/>
        <end position="359"/>
    </location>
</feature>
<evidence type="ECO:0000256" key="4">
    <source>
        <dbReference type="ARBA" id="ARBA00022989"/>
    </source>
</evidence>
<dbReference type="GO" id="GO:0022857">
    <property type="term" value="F:transmembrane transporter activity"/>
    <property type="evidence" value="ECO:0007669"/>
    <property type="project" value="InterPro"/>
</dbReference>
<dbReference type="AlphaFoldDB" id="A0A5B8FVQ8"/>
<dbReference type="SUPFAM" id="SSF103473">
    <property type="entry name" value="MFS general substrate transporter"/>
    <property type="match status" value="1"/>
</dbReference>
<dbReference type="KEGG" id="ppru:FDP22_05265"/>
<keyword evidence="3 6" id="KW-0812">Transmembrane</keyword>
<dbReference type="RefSeq" id="WP_138575638.1">
    <property type="nucleotide sequence ID" value="NZ_CP040818.1"/>
</dbReference>
<dbReference type="Gene3D" id="1.20.1250.20">
    <property type="entry name" value="MFS general substrate transporter like domains"/>
    <property type="match status" value="1"/>
</dbReference>
<keyword evidence="9" id="KW-1185">Reference proteome</keyword>
<feature type="domain" description="Major facilitator superfamily (MFS) profile" evidence="7">
    <location>
        <begin position="7"/>
        <end position="386"/>
    </location>
</feature>
<dbReference type="Proteomes" id="UP000305888">
    <property type="component" value="Chromosome"/>
</dbReference>
<name>A0A5B8FVQ8_9RHOB</name>
<keyword evidence="5 6" id="KW-0472">Membrane</keyword>
<reference evidence="8 9" key="1">
    <citation type="submission" date="2019-06" db="EMBL/GenBank/DDBJ databases">
        <title>Genome sequence of Rhodobacteraceae bacterium D4M1.</title>
        <authorList>
            <person name="Cao J."/>
        </authorList>
    </citation>
    <scope>NUCLEOTIDE SEQUENCE [LARGE SCALE GENOMIC DNA]</scope>
    <source>
        <strain evidence="8 9">D4M1</strain>
    </source>
</reference>
<dbReference type="CDD" id="cd06174">
    <property type="entry name" value="MFS"/>
    <property type="match status" value="1"/>
</dbReference>
<dbReference type="EMBL" id="CP040818">
    <property type="protein sequence ID" value="QDL91240.1"/>
    <property type="molecule type" value="Genomic_DNA"/>
</dbReference>
<keyword evidence="4 6" id="KW-1133">Transmembrane helix</keyword>
<evidence type="ECO:0000313" key="8">
    <source>
        <dbReference type="EMBL" id="QDL91240.1"/>
    </source>
</evidence>
<keyword evidence="2" id="KW-1003">Cell membrane</keyword>
<dbReference type="PROSITE" id="PS50850">
    <property type="entry name" value="MFS"/>
    <property type="match status" value="1"/>
</dbReference>
<feature type="transmembrane region" description="Helical" evidence="6">
    <location>
        <begin position="109"/>
        <end position="125"/>
    </location>
</feature>
<dbReference type="InterPro" id="IPR020846">
    <property type="entry name" value="MFS_dom"/>
</dbReference>
<evidence type="ECO:0000256" key="3">
    <source>
        <dbReference type="ARBA" id="ARBA00022692"/>
    </source>
</evidence>
<organism evidence="8 9">
    <name type="scientific">Paroceanicella profunda</name>
    <dbReference type="NCBI Taxonomy" id="2579971"/>
    <lineage>
        <taxon>Bacteria</taxon>
        <taxon>Pseudomonadati</taxon>
        <taxon>Pseudomonadota</taxon>
        <taxon>Alphaproteobacteria</taxon>
        <taxon>Rhodobacterales</taxon>
        <taxon>Paracoccaceae</taxon>
        <taxon>Paroceanicella</taxon>
    </lineage>
</organism>
<evidence type="ECO:0000313" key="9">
    <source>
        <dbReference type="Proteomes" id="UP000305888"/>
    </source>
</evidence>
<dbReference type="PANTHER" id="PTHR43124:SF3">
    <property type="entry name" value="CHLORAMPHENICOL EFFLUX PUMP RV0191"/>
    <property type="match status" value="1"/>
</dbReference>
<evidence type="ECO:0000259" key="7">
    <source>
        <dbReference type="PROSITE" id="PS50850"/>
    </source>
</evidence>
<dbReference type="InterPro" id="IPR050189">
    <property type="entry name" value="MFS_Efflux_Transporters"/>
</dbReference>
<comment type="subcellular location">
    <subcellularLocation>
        <location evidence="1">Cell membrane</location>
        <topology evidence="1">Multi-pass membrane protein</topology>
    </subcellularLocation>
</comment>
<evidence type="ECO:0000256" key="6">
    <source>
        <dbReference type="SAM" id="Phobius"/>
    </source>
</evidence>
<gene>
    <name evidence="8" type="ORF">FDP22_05265</name>
</gene>
<evidence type="ECO:0000256" key="1">
    <source>
        <dbReference type="ARBA" id="ARBA00004651"/>
    </source>
</evidence>
<accession>A0A5B8FVQ8</accession>
<dbReference type="InterPro" id="IPR011701">
    <property type="entry name" value="MFS"/>
</dbReference>
<feature type="transmembrane region" description="Helical" evidence="6">
    <location>
        <begin position="295"/>
        <end position="320"/>
    </location>
</feature>
<proteinExistence type="predicted"/>
<dbReference type="Pfam" id="PF07690">
    <property type="entry name" value="MFS_1"/>
    <property type="match status" value="1"/>
</dbReference>
<feature type="transmembrane region" description="Helical" evidence="6">
    <location>
        <begin position="166"/>
        <end position="186"/>
    </location>
</feature>
<feature type="transmembrane region" description="Helical" evidence="6">
    <location>
        <begin position="365"/>
        <end position="384"/>
    </location>
</feature>
<feature type="transmembrane region" description="Helical" evidence="6">
    <location>
        <begin position="12"/>
        <end position="36"/>
    </location>
</feature>
<sequence>MSNRQPTSWPHVAAGLFAGVCIALLVGKMSATVPLLRENFGTGLTAMGFYISLLSLAFALGGLGFGLLVRRIGARRAAVAGLALGAIGSGLGALAPSFPLLFLTRAAEALGYSLTVTAIPSLIQSKTAPPDRSFAMALWGTWLPIGVSVMLAIAALAIGFLGWRGIFALVAAANLAACVLIARLYHRDPPLVTGRVNLRGTLRRDPVRHVVAFVCFSAPSLVVMSFLPTLLHDDYGVSVRSANAVVTGAVLAMVPATLSAGWLLGRGVRPDLMAALGFVAGGTLAIPLFGGFLPLWAVVICAGAYNLVGGLVAAVLWSAVPRMMRNMDEAPVLNGLLFQGAGIGQLIGPPLAGVCVGLIGSWSGVWLFTIPFAMTGCWLALNFGRR</sequence>